<dbReference type="SMART" id="SM00358">
    <property type="entry name" value="DSRM"/>
    <property type="match status" value="1"/>
</dbReference>
<feature type="domain" description="DRBM" evidence="3">
    <location>
        <begin position="7"/>
        <end position="82"/>
    </location>
</feature>
<gene>
    <name evidence="4" type="ORF">HUG17_2408</name>
</gene>
<dbReference type="PROSITE" id="PS50137">
    <property type="entry name" value="DS_RBD"/>
    <property type="match status" value="1"/>
</dbReference>
<dbReference type="Pfam" id="PF00035">
    <property type="entry name" value="dsrm"/>
    <property type="match status" value="1"/>
</dbReference>
<dbReference type="EMBL" id="SDOV01000007">
    <property type="protein sequence ID" value="KAH7638375.1"/>
    <property type="molecule type" value="Genomic_DNA"/>
</dbReference>
<reference evidence="4" key="2">
    <citation type="journal article" date="2021" name="World Allergy Organ. J.">
        <title>Chromosome-level assembly of Dermatophagoides farinae genome and transcriptome reveals two novel allergens Der f 37 and Der f 39.</title>
        <authorList>
            <person name="Chen J."/>
            <person name="Cai Z."/>
            <person name="Fan D."/>
            <person name="Hu J."/>
            <person name="Hou Y."/>
            <person name="He Y."/>
            <person name="Zhang Z."/>
            <person name="Zhao Z."/>
            <person name="Gao P."/>
            <person name="Hu W."/>
            <person name="Sun J."/>
            <person name="Li J."/>
            <person name="Ji K."/>
        </authorList>
    </citation>
    <scope>NUCLEOTIDE SEQUENCE</scope>
    <source>
        <strain evidence="4">JKM2019</strain>
    </source>
</reference>
<dbReference type="Proteomes" id="UP000828236">
    <property type="component" value="Unassembled WGS sequence"/>
</dbReference>
<protein>
    <recommendedName>
        <fullName evidence="3">DRBM domain-containing protein</fullName>
    </recommendedName>
</protein>
<dbReference type="SUPFAM" id="SSF54768">
    <property type="entry name" value="dsRNA-binding domain-like"/>
    <property type="match status" value="1"/>
</dbReference>
<comment type="caution">
    <text evidence="4">The sequence shown here is derived from an EMBL/GenBank/DDBJ whole genome shotgun (WGS) entry which is preliminary data.</text>
</comment>
<dbReference type="Gene3D" id="3.30.160.20">
    <property type="match status" value="1"/>
</dbReference>
<reference evidence="4" key="1">
    <citation type="submission" date="2020-06" db="EMBL/GenBank/DDBJ databases">
        <authorList>
            <person name="Ji K."/>
            <person name="Li J."/>
        </authorList>
    </citation>
    <scope>NUCLEOTIDE SEQUENCE</scope>
    <source>
        <strain evidence="4">JKM2019</strain>
        <tissue evidence="4">Whole body</tissue>
    </source>
</reference>
<evidence type="ECO:0000313" key="4">
    <source>
        <dbReference type="EMBL" id="KAH7638375.1"/>
    </source>
</evidence>
<proteinExistence type="predicted"/>
<evidence type="ECO:0000256" key="1">
    <source>
        <dbReference type="PROSITE-ProRule" id="PRU00266"/>
    </source>
</evidence>
<sequence>MMMNVTNSEEALKSYCKSKGYEKPIYEIISRASTRLDDNTYRHKHYICSVTVNGKHLANGDGFSKRIARKKAAMYGLQNLRILEMSNFFNVFRDILPQRAIGYGQRESTNVQFSPSVEIEEMLSIENVYNEIRSPAVQNNCPKSPDEQLSTIKETTKKSTTDGNDVDTVVMVGENQHPPTKINETNSNSRRDSDPSQDLILAAIAKLRSYDEVVDEIKTHHNGNNNNDKDKQESKVIKFIVKENVEQMQQVTKEILNLNLDGNNNNNNNSDDDNGKSIEYIDDVRCSPLDMKTVLMEKIKSSSSGKTDEKIYKI</sequence>
<keyword evidence="1" id="KW-0694">RNA-binding</keyword>
<feature type="region of interest" description="Disordered" evidence="2">
    <location>
        <begin position="174"/>
        <end position="196"/>
    </location>
</feature>
<dbReference type="OrthoDB" id="6509452at2759"/>
<dbReference type="AlphaFoldDB" id="A0A9D4NV92"/>
<accession>A0A9D4NV92</accession>
<organism evidence="4">
    <name type="scientific">Dermatophagoides farinae</name>
    <name type="common">American house dust mite</name>
    <dbReference type="NCBI Taxonomy" id="6954"/>
    <lineage>
        <taxon>Eukaryota</taxon>
        <taxon>Metazoa</taxon>
        <taxon>Ecdysozoa</taxon>
        <taxon>Arthropoda</taxon>
        <taxon>Chelicerata</taxon>
        <taxon>Arachnida</taxon>
        <taxon>Acari</taxon>
        <taxon>Acariformes</taxon>
        <taxon>Sarcoptiformes</taxon>
        <taxon>Astigmata</taxon>
        <taxon>Psoroptidia</taxon>
        <taxon>Analgoidea</taxon>
        <taxon>Pyroglyphidae</taxon>
        <taxon>Dermatophagoidinae</taxon>
        <taxon>Dermatophagoides</taxon>
    </lineage>
</organism>
<evidence type="ECO:0000256" key="2">
    <source>
        <dbReference type="SAM" id="MobiDB-lite"/>
    </source>
</evidence>
<dbReference type="InterPro" id="IPR014720">
    <property type="entry name" value="dsRBD_dom"/>
</dbReference>
<name>A0A9D4NV92_DERFA</name>
<dbReference type="GO" id="GO:0003723">
    <property type="term" value="F:RNA binding"/>
    <property type="evidence" value="ECO:0007669"/>
    <property type="project" value="UniProtKB-UniRule"/>
</dbReference>
<evidence type="ECO:0000259" key="3">
    <source>
        <dbReference type="PROSITE" id="PS50137"/>
    </source>
</evidence>